<evidence type="ECO:0000256" key="2">
    <source>
        <dbReference type="ARBA" id="ARBA00022840"/>
    </source>
</evidence>
<dbReference type="PANTHER" id="PTHR44329:SF298">
    <property type="entry name" value="MIXED LINEAGE KINASE DOMAIN-LIKE PROTEIN"/>
    <property type="match status" value="1"/>
</dbReference>
<dbReference type="EMBL" id="LLXI01003094">
    <property type="protein sequence ID" value="PKY58609.1"/>
    <property type="molecule type" value="Genomic_DNA"/>
</dbReference>
<dbReference type="EMBL" id="LLXI01005616">
    <property type="protein sequence ID" value="PKY61627.1"/>
    <property type="molecule type" value="Genomic_DNA"/>
</dbReference>
<name>A0A2I1HRZ2_9GLOM</name>
<protein>
    <submittedName>
        <fullName evidence="7">Kinase-like protein</fullName>
    </submittedName>
</protein>
<dbReference type="PIRSF" id="PIRSF000654">
    <property type="entry name" value="Integrin-linked_kinase"/>
    <property type="match status" value="1"/>
</dbReference>
<sequence>MVLEYADQGNLREYLKIHINNLKWSDKIRMASDIVCGLKCLHFKHIIHRDLHAKNILVNNHKLIIADFGSSKQLSEATSVSANSKNDVIGMIEYMEPQCFKNIEYKKTKKSDIYSLGVLLWEISSGRPPFLGYQRNILAFHIGFNNLREKPIDDDTPQDYQKLYQKCWDDEPNSRPDIERVYEILSQLKTENSSCLQSIQPSIIEIKNSNIDHNGDLSISDCLNLRS</sequence>
<dbReference type="Pfam" id="PF07714">
    <property type="entry name" value="PK_Tyr_Ser-Thr"/>
    <property type="match status" value="1"/>
</dbReference>
<dbReference type="InterPro" id="IPR000719">
    <property type="entry name" value="Prot_kinase_dom"/>
</dbReference>
<dbReference type="InterPro" id="IPR001245">
    <property type="entry name" value="Ser-Thr/Tyr_kinase_cat_dom"/>
</dbReference>
<dbReference type="GO" id="GO:0005524">
    <property type="term" value="F:ATP binding"/>
    <property type="evidence" value="ECO:0007669"/>
    <property type="project" value="UniProtKB-KW"/>
</dbReference>
<feature type="domain" description="Protein kinase" evidence="3">
    <location>
        <begin position="1"/>
        <end position="188"/>
    </location>
</feature>
<dbReference type="EMBL" id="LLXI01003628">
    <property type="protein sequence ID" value="PKY59566.1"/>
    <property type="molecule type" value="Genomic_DNA"/>
</dbReference>
<dbReference type="VEuPathDB" id="FungiDB:FUN_006803"/>
<dbReference type="Proteomes" id="UP000234323">
    <property type="component" value="Unassembled WGS sequence"/>
</dbReference>
<dbReference type="VEuPathDB" id="FungiDB:RhiirA1_448000"/>
<dbReference type="PROSITE" id="PS50011">
    <property type="entry name" value="PROTEIN_KINASE_DOM"/>
    <property type="match status" value="1"/>
</dbReference>
<dbReference type="GO" id="GO:0004674">
    <property type="term" value="F:protein serine/threonine kinase activity"/>
    <property type="evidence" value="ECO:0007669"/>
    <property type="project" value="TreeGrafter"/>
</dbReference>
<dbReference type="PANTHER" id="PTHR44329">
    <property type="entry name" value="SERINE/THREONINE-PROTEIN KINASE TNNI3K-RELATED"/>
    <property type="match status" value="1"/>
</dbReference>
<comment type="caution">
    <text evidence="7">The sequence shown here is derived from an EMBL/GenBank/DDBJ whole genome shotgun (WGS) entry which is preliminary data.</text>
</comment>
<dbReference type="InterPro" id="IPR011009">
    <property type="entry name" value="Kinase-like_dom_sf"/>
</dbReference>
<dbReference type="SUPFAM" id="SSF56112">
    <property type="entry name" value="Protein kinase-like (PK-like)"/>
    <property type="match status" value="1"/>
</dbReference>
<dbReference type="InterPro" id="IPR051681">
    <property type="entry name" value="Ser/Thr_Kinases-Pseudokinases"/>
</dbReference>
<evidence type="ECO:0000313" key="4">
    <source>
        <dbReference type="EMBL" id="PKY58609.1"/>
    </source>
</evidence>
<keyword evidence="1" id="KW-0547">Nucleotide-binding</keyword>
<evidence type="ECO:0000259" key="3">
    <source>
        <dbReference type="PROSITE" id="PS50011"/>
    </source>
</evidence>
<organism evidence="7 8">
    <name type="scientific">Rhizophagus irregularis</name>
    <dbReference type="NCBI Taxonomy" id="588596"/>
    <lineage>
        <taxon>Eukaryota</taxon>
        <taxon>Fungi</taxon>
        <taxon>Fungi incertae sedis</taxon>
        <taxon>Mucoromycota</taxon>
        <taxon>Glomeromycotina</taxon>
        <taxon>Glomeromycetes</taxon>
        <taxon>Glomerales</taxon>
        <taxon>Glomeraceae</taxon>
        <taxon>Rhizophagus</taxon>
    </lineage>
</organism>
<reference evidence="7 8" key="1">
    <citation type="submission" date="2015-10" db="EMBL/GenBank/DDBJ databases">
        <title>Genome analyses suggest a sexual origin of heterokaryosis in a supposedly ancient asexual fungus.</title>
        <authorList>
            <person name="Ropars J."/>
            <person name="Sedzielewska K."/>
            <person name="Noel J."/>
            <person name="Charron P."/>
            <person name="Farinelli L."/>
            <person name="Marton T."/>
            <person name="Kruger M."/>
            <person name="Pelin A."/>
            <person name="Brachmann A."/>
            <person name="Corradi N."/>
        </authorList>
    </citation>
    <scope>NUCLEOTIDE SEQUENCE [LARGE SCALE GENOMIC DNA]</scope>
    <source>
        <strain evidence="7 8">A4</strain>
    </source>
</reference>
<dbReference type="AlphaFoldDB" id="A0A2I1HRZ2"/>
<keyword evidence="8" id="KW-1185">Reference proteome</keyword>
<dbReference type="EMBL" id="LLXI01004399">
    <property type="protein sequence ID" value="PKY60583.1"/>
    <property type="molecule type" value="Genomic_DNA"/>
</dbReference>
<keyword evidence="2" id="KW-0067">ATP-binding</keyword>
<proteinExistence type="predicted"/>
<evidence type="ECO:0000313" key="6">
    <source>
        <dbReference type="EMBL" id="PKY60583.1"/>
    </source>
</evidence>
<dbReference type="Gene3D" id="1.10.510.10">
    <property type="entry name" value="Transferase(Phosphotransferase) domain 1"/>
    <property type="match status" value="1"/>
</dbReference>
<accession>A0A2I1HRZ2</accession>
<gene>
    <name evidence="7" type="ORF">RhiirA4_334147</name>
    <name evidence="4" type="ORF">RhiirA4_513008</name>
    <name evidence="5" type="ORF">RhiirA4_515621</name>
    <name evidence="6" type="ORF">RhiirA4_519166</name>
</gene>
<keyword evidence="7" id="KW-0418">Kinase</keyword>
<evidence type="ECO:0000313" key="7">
    <source>
        <dbReference type="EMBL" id="PKY61627.1"/>
    </source>
</evidence>
<dbReference type="VEuPathDB" id="FungiDB:RhiirFUN_006312"/>
<keyword evidence="7" id="KW-0808">Transferase</keyword>
<evidence type="ECO:0000313" key="8">
    <source>
        <dbReference type="Proteomes" id="UP000234323"/>
    </source>
</evidence>
<evidence type="ECO:0000256" key="1">
    <source>
        <dbReference type="ARBA" id="ARBA00022741"/>
    </source>
</evidence>
<evidence type="ECO:0000313" key="5">
    <source>
        <dbReference type="EMBL" id="PKY59566.1"/>
    </source>
</evidence>
<dbReference type="PRINTS" id="PR00109">
    <property type="entry name" value="TYRKINASE"/>
</dbReference>